<dbReference type="Gene3D" id="3.40.50.150">
    <property type="entry name" value="Vaccinia Virus protein VP39"/>
    <property type="match status" value="1"/>
</dbReference>
<dbReference type="NCBIfam" id="TIGR01444">
    <property type="entry name" value="fkbM_fam"/>
    <property type="match status" value="1"/>
</dbReference>
<feature type="domain" description="Methyltransferase FkbM" evidence="1">
    <location>
        <begin position="44"/>
        <end position="212"/>
    </location>
</feature>
<proteinExistence type="predicted"/>
<dbReference type="InterPro" id="IPR053188">
    <property type="entry name" value="FkbM_Methyltransferase"/>
</dbReference>
<name>A0AA48M8Z6_9BACL</name>
<dbReference type="AlphaFoldDB" id="A0AA48M8Z6"/>
<dbReference type="Proteomes" id="UP001189619">
    <property type="component" value="Chromosome"/>
</dbReference>
<dbReference type="InterPro" id="IPR029063">
    <property type="entry name" value="SAM-dependent_MTases_sf"/>
</dbReference>
<dbReference type="KEGG" id="bayd:BSPP4475_14275"/>
<organism evidence="2 3">
    <name type="scientific">Brevibacillus aydinogluensis</name>
    <dbReference type="NCBI Taxonomy" id="927786"/>
    <lineage>
        <taxon>Bacteria</taxon>
        <taxon>Bacillati</taxon>
        <taxon>Bacillota</taxon>
        <taxon>Bacilli</taxon>
        <taxon>Bacillales</taxon>
        <taxon>Paenibacillaceae</taxon>
        <taxon>Brevibacillus</taxon>
    </lineage>
</organism>
<protein>
    <submittedName>
        <fullName evidence="2">Methyltransf-21 domain-containing protein</fullName>
    </submittedName>
</protein>
<dbReference type="PANTHER" id="PTHR36973:SF4">
    <property type="entry name" value="NODULATION PROTEIN"/>
    <property type="match status" value="1"/>
</dbReference>
<dbReference type="GO" id="GO:0008171">
    <property type="term" value="F:O-methyltransferase activity"/>
    <property type="evidence" value="ECO:0007669"/>
    <property type="project" value="TreeGrafter"/>
</dbReference>
<reference evidence="2" key="1">
    <citation type="submission" date="2023-07" db="EMBL/GenBank/DDBJ databases">
        <authorList>
            <person name="Ivanov I."/>
            <person name="Teneva D."/>
            <person name="Stoikov I."/>
        </authorList>
    </citation>
    <scope>NUCLEOTIDE SEQUENCE</scope>
    <source>
        <strain evidence="2">4475</strain>
    </source>
</reference>
<dbReference type="EMBL" id="OY569118">
    <property type="protein sequence ID" value="CAJ1003482.1"/>
    <property type="molecule type" value="Genomic_DNA"/>
</dbReference>
<gene>
    <name evidence="2" type="ORF">BSPP4475_14275</name>
</gene>
<evidence type="ECO:0000259" key="1">
    <source>
        <dbReference type="Pfam" id="PF05050"/>
    </source>
</evidence>
<dbReference type="InterPro" id="IPR006342">
    <property type="entry name" value="FkbM_mtfrase"/>
</dbReference>
<dbReference type="PANTHER" id="PTHR36973">
    <property type="entry name" value="SLL1456 PROTEIN-RELATED"/>
    <property type="match status" value="1"/>
</dbReference>
<dbReference type="Pfam" id="PF05050">
    <property type="entry name" value="Methyltransf_21"/>
    <property type="match status" value="1"/>
</dbReference>
<accession>A0AA48M8Z6</accession>
<keyword evidence="3" id="KW-1185">Reference proteome</keyword>
<sequence>MDNRQFLKHAVRTALDTRNFDWVFRQFPNRSQLIAHKRIALVLDVGANTGQFASKLRQQGYRGRIVSFEPLSKEFAQLQQLASSDPHWDCKQVALGSTEGQAIINIAGNSYSSSLLPMLDRHVIGAPDSRYVGRETIVITRLDTLLPSLIHAHERVYLKLDVQGYELEVLKGAQRTLPHVDILEMELSLVPLYQHQLLYPAMIDYVDRLGFDLLYLERDFADYTTGEVLQVNGIFVRR</sequence>
<dbReference type="SUPFAM" id="SSF53335">
    <property type="entry name" value="S-adenosyl-L-methionine-dependent methyltransferases"/>
    <property type="match status" value="1"/>
</dbReference>
<dbReference type="RefSeq" id="WP_171566383.1">
    <property type="nucleotide sequence ID" value="NZ_OY569118.1"/>
</dbReference>
<evidence type="ECO:0000313" key="2">
    <source>
        <dbReference type="EMBL" id="CAJ1003482.1"/>
    </source>
</evidence>
<evidence type="ECO:0000313" key="3">
    <source>
        <dbReference type="Proteomes" id="UP001189619"/>
    </source>
</evidence>